<gene>
    <name evidence="2" type="ORF">FJAP1339_LOCUS8648</name>
</gene>
<evidence type="ECO:0000313" key="2">
    <source>
        <dbReference type="EMBL" id="CAD9868555.1"/>
    </source>
</evidence>
<sequence>MPKSTGRKRRSSSGSKNTPSAVSKKRKSCLPLSPSEWNDLEKDIDFAFVEQVKIKTKDKKNWTQEHLDWSSAVRSLLMGILKQAFVIDSGVGPGLETTRASSRALVGSVVDQVEQLEAVHQSLCTWRGNVHEMAAQVEQTLADSFLAEMVPASSTSTSTSTSLLPSSNSAEKPSPESGNRPKKDRGRAKGRDSVGAEQVAEKELSSSSVASVGASEGSVLDMLRLLHAKLVQVVDEVQELQTELPQRLHDLRSTVTAVELARKTSNSRTEQLLKQGDQVAEGQGHSSDGAAMAPMMQIFSSP</sequence>
<feature type="compositionally biased region" description="Basic residues" evidence="1">
    <location>
        <begin position="1"/>
        <end position="11"/>
    </location>
</feature>
<protein>
    <submittedName>
        <fullName evidence="2">Uncharacterized protein</fullName>
    </submittedName>
</protein>
<dbReference type="EMBL" id="HBHR01017272">
    <property type="protein sequence ID" value="CAD9868555.1"/>
    <property type="molecule type" value="Transcribed_RNA"/>
</dbReference>
<accession>A0A7S2V272</accession>
<organism evidence="2">
    <name type="scientific">Fibrocapsa japonica</name>
    <dbReference type="NCBI Taxonomy" id="94617"/>
    <lineage>
        <taxon>Eukaryota</taxon>
        <taxon>Sar</taxon>
        <taxon>Stramenopiles</taxon>
        <taxon>Ochrophyta</taxon>
        <taxon>Raphidophyceae</taxon>
        <taxon>Chattonellales</taxon>
        <taxon>Chattonellaceae</taxon>
        <taxon>Fibrocapsa</taxon>
    </lineage>
</organism>
<evidence type="ECO:0000256" key="1">
    <source>
        <dbReference type="SAM" id="MobiDB-lite"/>
    </source>
</evidence>
<proteinExistence type="predicted"/>
<feature type="region of interest" description="Disordered" evidence="1">
    <location>
        <begin position="1"/>
        <end position="36"/>
    </location>
</feature>
<dbReference type="AlphaFoldDB" id="A0A7S2V272"/>
<feature type="compositionally biased region" description="Low complexity" evidence="1">
    <location>
        <begin position="155"/>
        <end position="169"/>
    </location>
</feature>
<name>A0A7S2V272_9STRA</name>
<feature type="region of interest" description="Disordered" evidence="1">
    <location>
        <begin position="277"/>
        <end position="302"/>
    </location>
</feature>
<feature type="region of interest" description="Disordered" evidence="1">
    <location>
        <begin position="155"/>
        <end position="211"/>
    </location>
</feature>
<feature type="compositionally biased region" description="Basic and acidic residues" evidence="1">
    <location>
        <begin position="187"/>
        <end position="204"/>
    </location>
</feature>
<reference evidence="2" key="1">
    <citation type="submission" date="2021-01" db="EMBL/GenBank/DDBJ databases">
        <authorList>
            <person name="Corre E."/>
            <person name="Pelletier E."/>
            <person name="Niang G."/>
            <person name="Scheremetjew M."/>
            <person name="Finn R."/>
            <person name="Kale V."/>
            <person name="Holt S."/>
            <person name="Cochrane G."/>
            <person name="Meng A."/>
            <person name="Brown T."/>
            <person name="Cohen L."/>
        </authorList>
    </citation>
    <scope>NUCLEOTIDE SEQUENCE</scope>
    <source>
        <strain evidence="2">CCMP1661</strain>
    </source>
</reference>